<proteinExistence type="inferred from homology"/>
<dbReference type="SUPFAM" id="SSF89733">
    <property type="entry name" value="L-sulfolactate dehydrogenase-like"/>
    <property type="match status" value="1"/>
</dbReference>
<keyword evidence="5" id="KW-1185">Reference proteome</keyword>
<dbReference type="GO" id="GO:0016491">
    <property type="term" value="F:oxidoreductase activity"/>
    <property type="evidence" value="ECO:0007669"/>
    <property type="project" value="UniProtKB-KW"/>
</dbReference>
<dbReference type="InterPro" id="IPR036111">
    <property type="entry name" value="Mal/L-sulfo/L-lacto_DH-like_sf"/>
</dbReference>
<dbReference type="RefSeq" id="WP_109823960.1">
    <property type="nucleotide sequence ID" value="NZ_QGKL01000035.1"/>
</dbReference>
<dbReference type="InterPro" id="IPR043143">
    <property type="entry name" value="Mal/L-sulf/L-lact_DH-like_NADP"/>
</dbReference>
<evidence type="ECO:0000313" key="5">
    <source>
        <dbReference type="Proteomes" id="UP000245506"/>
    </source>
</evidence>
<dbReference type="AlphaFoldDB" id="A0A317CAE7"/>
<feature type="region of interest" description="Disordered" evidence="3">
    <location>
        <begin position="199"/>
        <end position="221"/>
    </location>
</feature>
<accession>A0A317CAE7</accession>
<dbReference type="Gene3D" id="1.10.1530.10">
    <property type="match status" value="1"/>
</dbReference>
<evidence type="ECO:0000256" key="2">
    <source>
        <dbReference type="ARBA" id="ARBA00023002"/>
    </source>
</evidence>
<dbReference type="OrthoDB" id="9769447at2"/>
<sequence>MNTVTLTLDEIHTLARAALLKAGSNEEMANCVADTVTRAERDGSHSHGLFRIPGYVASLVSGKVNGNANPKVEHITPVMIRCDADNAYAPLAHARCLDQLAEAAKTYGIAMAQITRSHHFAALWPETETLAEKGLVAFTCVNYMPMVAPYGAKEKVYGTNPISFAWPREGSTPVVFDMATSAMAMGDIQVAARDGKTLPSGVGLNEAGEPTTDPKDIDPNTGGGMILPFGGYKGSHISMMVELLAGPLMGQTVSFETEKTDNNDGGPPAGGQFILAMSPEITSGTADWGTGADSLFDKLKSFDGVRLPGERRHKNRQDTGPRSINAELVKTVSDLG</sequence>
<dbReference type="InterPro" id="IPR043144">
    <property type="entry name" value="Mal/L-sulf/L-lact_DH-like_ah"/>
</dbReference>
<dbReference type="Proteomes" id="UP000245506">
    <property type="component" value="Unassembled WGS sequence"/>
</dbReference>
<keyword evidence="2" id="KW-0560">Oxidoreductase</keyword>
<gene>
    <name evidence="4" type="ORF">DKT75_13495</name>
</gene>
<dbReference type="EMBL" id="QGKL01000035">
    <property type="protein sequence ID" value="PWQ95347.1"/>
    <property type="molecule type" value="Genomic_DNA"/>
</dbReference>
<organism evidence="4 5">
    <name type="scientific">Leucothrix arctica</name>
    <dbReference type="NCBI Taxonomy" id="1481894"/>
    <lineage>
        <taxon>Bacteria</taxon>
        <taxon>Pseudomonadati</taxon>
        <taxon>Pseudomonadota</taxon>
        <taxon>Gammaproteobacteria</taxon>
        <taxon>Thiotrichales</taxon>
        <taxon>Thiotrichaceae</taxon>
        <taxon>Leucothrix</taxon>
    </lineage>
</organism>
<reference evidence="4 5" key="1">
    <citation type="submission" date="2018-05" db="EMBL/GenBank/DDBJ databases">
        <title>Leucothrix arctica sp. nov., isolated from Arctic seawater.</title>
        <authorList>
            <person name="Choi A."/>
            <person name="Baek K."/>
        </authorList>
    </citation>
    <scope>NUCLEOTIDE SEQUENCE [LARGE SCALE GENOMIC DNA]</scope>
    <source>
        <strain evidence="4 5">IMCC9719</strain>
    </source>
</reference>
<dbReference type="Pfam" id="PF02615">
    <property type="entry name" value="Ldh_2"/>
    <property type="match status" value="1"/>
</dbReference>
<dbReference type="Gene3D" id="3.30.1370.60">
    <property type="entry name" value="Hypothetical oxidoreductase yiak, domain 2"/>
    <property type="match status" value="1"/>
</dbReference>
<dbReference type="InterPro" id="IPR003767">
    <property type="entry name" value="Malate/L-lactate_DH-like"/>
</dbReference>
<dbReference type="PANTHER" id="PTHR11091:SF0">
    <property type="entry name" value="MALATE DEHYDROGENASE"/>
    <property type="match status" value="1"/>
</dbReference>
<protein>
    <submittedName>
        <fullName evidence="4">Oxidoreductase</fullName>
    </submittedName>
</protein>
<comment type="similarity">
    <text evidence="1">Belongs to the LDH2/MDH2 oxidoreductase family.</text>
</comment>
<evidence type="ECO:0000256" key="3">
    <source>
        <dbReference type="SAM" id="MobiDB-lite"/>
    </source>
</evidence>
<name>A0A317CAE7_9GAMM</name>
<evidence type="ECO:0000256" key="1">
    <source>
        <dbReference type="ARBA" id="ARBA00006056"/>
    </source>
</evidence>
<evidence type="ECO:0000313" key="4">
    <source>
        <dbReference type="EMBL" id="PWQ95347.1"/>
    </source>
</evidence>
<dbReference type="PANTHER" id="PTHR11091">
    <property type="entry name" value="OXIDOREDUCTASE-RELATED"/>
    <property type="match status" value="1"/>
</dbReference>
<comment type="caution">
    <text evidence="4">The sequence shown here is derived from an EMBL/GenBank/DDBJ whole genome shotgun (WGS) entry which is preliminary data.</text>
</comment>